<evidence type="ECO:0000313" key="8">
    <source>
        <dbReference type="Proteomes" id="UP000251314"/>
    </source>
</evidence>
<dbReference type="EMBL" id="RCML01000775">
    <property type="protein sequence ID" value="KAG2969651.1"/>
    <property type="molecule type" value="Genomic_DNA"/>
</dbReference>
<proteinExistence type="predicted"/>
<dbReference type="Proteomes" id="UP000760860">
    <property type="component" value="Unassembled WGS sequence"/>
</dbReference>
<feature type="compositionally biased region" description="Acidic residues" evidence="1">
    <location>
        <begin position="1"/>
        <end position="10"/>
    </location>
</feature>
<reference evidence="7 8" key="1">
    <citation type="submission" date="2018-01" db="EMBL/GenBank/DDBJ databases">
        <title>Draft genome of the strawberry crown rot pathogen Phytophthora cactorum.</title>
        <authorList>
            <person name="Armitage A.D."/>
            <person name="Lysoe E."/>
            <person name="Nellist C.F."/>
            <person name="Harrison R.J."/>
            <person name="Brurberg M.B."/>
        </authorList>
    </citation>
    <scope>NUCLEOTIDE SEQUENCE [LARGE SCALE GENOMIC DNA]</scope>
    <source>
        <strain evidence="7 8">10300</strain>
    </source>
</reference>
<dbReference type="Proteomes" id="UP000735874">
    <property type="component" value="Unassembled WGS sequence"/>
</dbReference>
<protein>
    <submittedName>
        <fullName evidence="7">Uncharacterized protein</fullName>
    </submittedName>
</protein>
<keyword evidence="8" id="KW-1185">Reference proteome</keyword>
<dbReference type="EMBL" id="RCMK01001471">
    <property type="protein sequence ID" value="KAG2893709.1"/>
    <property type="molecule type" value="Genomic_DNA"/>
</dbReference>
<evidence type="ECO:0000256" key="1">
    <source>
        <dbReference type="SAM" id="MobiDB-lite"/>
    </source>
</evidence>
<reference evidence="2" key="2">
    <citation type="submission" date="2018-10" db="EMBL/GenBank/DDBJ databases">
        <title>Effector identification in a new, highly contiguous assembly of the strawberry crown rot pathogen Phytophthora cactorum.</title>
        <authorList>
            <person name="Armitage A.D."/>
            <person name="Nellist C.F."/>
            <person name="Bates H."/>
            <person name="Vickerstaff R.J."/>
            <person name="Harrison R.J."/>
        </authorList>
    </citation>
    <scope>NUCLEOTIDE SEQUENCE</scope>
    <source>
        <strain evidence="2">15-7</strain>
        <strain evidence="4">4032</strain>
        <strain evidence="3">4040</strain>
        <strain evidence="5">P415</strain>
        <strain evidence="6">P421</strain>
    </source>
</reference>
<dbReference type="Proteomes" id="UP000697107">
    <property type="component" value="Unassembled WGS sequence"/>
</dbReference>
<evidence type="ECO:0000313" key="3">
    <source>
        <dbReference type="EMBL" id="KAG2893709.1"/>
    </source>
</evidence>
<feature type="region of interest" description="Disordered" evidence="1">
    <location>
        <begin position="1"/>
        <end position="32"/>
    </location>
</feature>
<evidence type="ECO:0000313" key="5">
    <source>
        <dbReference type="EMBL" id="KAG2969651.1"/>
    </source>
</evidence>
<name>A0A329SQW6_9STRA</name>
<dbReference type="AlphaFoldDB" id="A0A329SQW6"/>
<evidence type="ECO:0000313" key="6">
    <source>
        <dbReference type="EMBL" id="KAG3219470.1"/>
    </source>
</evidence>
<dbReference type="EMBL" id="RCMG01000205">
    <property type="protein sequence ID" value="KAG2859789.1"/>
    <property type="molecule type" value="Genomic_DNA"/>
</dbReference>
<evidence type="ECO:0000313" key="4">
    <source>
        <dbReference type="EMBL" id="KAG2897524.1"/>
    </source>
</evidence>
<dbReference type="Proteomes" id="UP000736787">
    <property type="component" value="Unassembled WGS sequence"/>
</dbReference>
<evidence type="ECO:0000313" key="7">
    <source>
        <dbReference type="EMBL" id="RAW39294.1"/>
    </source>
</evidence>
<accession>A0A329SQW6</accession>
<evidence type="ECO:0000313" key="2">
    <source>
        <dbReference type="EMBL" id="KAG2859789.1"/>
    </source>
</evidence>
<gene>
    <name evidence="7" type="ORF">PC110_g4474</name>
    <name evidence="2" type="ORF">PC113_g8616</name>
    <name evidence="4" type="ORF">PC115_g17144</name>
    <name evidence="3" type="ORF">PC117_g23709</name>
    <name evidence="5" type="ORF">PC118_g17324</name>
    <name evidence="6" type="ORF">PC129_g9762</name>
</gene>
<dbReference type="EMBL" id="RCMI01000794">
    <property type="protein sequence ID" value="KAG2897524.1"/>
    <property type="molecule type" value="Genomic_DNA"/>
</dbReference>
<dbReference type="Proteomes" id="UP000251314">
    <property type="component" value="Unassembled WGS sequence"/>
</dbReference>
<dbReference type="VEuPathDB" id="FungiDB:PC110_g4474"/>
<organism evidence="7 8">
    <name type="scientific">Phytophthora cactorum</name>
    <dbReference type="NCBI Taxonomy" id="29920"/>
    <lineage>
        <taxon>Eukaryota</taxon>
        <taxon>Sar</taxon>
        <taxon>Stramenopiles</taxon>
        <taxon>Oomycota</taxon>
        <taxon>Peronosporomycetes</taxon>
        <taxon>Peronosporales</taxon>
        <taxon>Peronosporaceae</taxon>
        <taxon>Phytophthora</taxon>
    </lineage>
</organism>
<sequence>MQLDAEEEKDEGAGGDSAGVAPRTRGTASIRV</sequence>
<comment type="caution">
    <text evidence="7">The sequence shown here is derived from an EMBL/GenBank/DDBJ whole genome shotgun (WGS) entry which is preliminary data.</text>
</comment>
<dbReference type="EMBL" id="MJFZ01000069">
    <property type="protein sequence ID" value="RAW39294.1"/>
    <property type="molecule type" value="Genomic_DNA"/>
</dbReference>
<dbReference type="Proteomes" id="UP000774804">
    <property type="component" value="Unassembled WGS sequence"/>
</dbReference>
<dbReference type="EMBL" id="RCMV01000310">
    <property type="protein sequence ID" value="KAG3219470.1"/>
    <property type="molecule type" value="Genomic_DNA"/>
</dbReference>